<evidence type="ECO:0000313" key="1">
    <source>
        <dbReference type="EMBL" id="MBO0330188.1"/>
    </source>
</evidence>
<evidence type="ECO:0008006" key="3">
    <source>
        <dbReference type="Google" id="ProtNLM"/>
    </source>
</evidence>
<gene>
    <name evidence="1" type="ORF">J0X13_06480</name>
</gene>
<organism evidence="1 2">
    <name type="scientific">[Muricauda] lutisoli</name>
    <dbReference type="NCBI Taxonomy" id="2816035"/>
    <lineage>
        <taxon>Bacteria</taxon>
        <taxon>Pseudomonadati</taxon>
        <taxon>Bacteroidota</taxon>
        <taxon>Flavobacteriia</taxon>
        <taxon>Flavobacteriales</taxon>
        <taxon>Flavobacteriaceae</taxon>
        <taxon>Allomuricauda</taxon>
    </lineage>
</organism>
<proteinExistence type="predicted"/>
<protein>
    <recommendedName>
        <fullName evidence="3">Sulfotransferase domain-containing protein</fullName>
    </recommendedName>
</protein>
<dbReference type="SUPFAM" id="SSF52540">
    <property type="entry name" value="P-loop containing nucleoside triphosphate hydrolases"/>
    <property type="match status" value="1"/>
</dbReference>
<reference evidence="1 2" key="1">
    <citation type="submission" date="2021-03" db="EMBL/GenBank/DDBJ databases">
        <title>Muricauda sp. CAU 1631 isolated from Incheon.</title>
        <authorList>
            <person name="Kim W."/>
        </authorList>
    </citation>
    <scope>NUCLEOTIDE SEQUENCE [LARGE SCALE GENOMIC DNA]</scope>
    <source>
        <strain evidence="1 2">CAU 1631</strain>
    </source>
</reference>
<keyword evidence="2" id="KW-1185">Reference proteome</keyword>
<sequence>MFKKLKQTLIQSPFYKISLNIQSFFISSSWMFQSKNQIKDNSTIYVISSYKTGTSYITSRFRKEISKHEPYQYVSYRKLTADFDKHFVRRLNYLNVKIEASGFLFYQLEQLAKNPIAKNLNYICILRKPSAWVTSFINYMLHEIKAEINPYYNWTDELILKKLLGVDLSNFYNLGEEEQAKIAENLIDSYLENTKKTKLLKNVTYVWINELEEFTNKLGPMIGEEVKPQEKSYRNKGNSKKYIYKNDSLDEEYSKIVDSLINPTEIKE</sequence>
<evidence type="ECO:0000313" key="2">
    <source>
        <dbReference type="Proteomes" id="UP000664163"/>
    </source>
</evidence>
<name>A0ABS3EVL2_9FLAO</name>
<accession>A0ABS3EVL2</accession>
<comment type="caution">
    <text evidence="1">The sequence shown here is derived from an EMBL/GenBank/DDBJ whole genome shotgun (WGS) entry which is preliminary data.</text>
</comment>
<dbReference type="Proteomes" id="UP000664163">
    <property type="component" value="Unassembled WGS sequence"/>
</dbReference>
<dbReference type="EMBL" id="JAFLND010000001">
    <property type="protein sequence ID" value="MBO0330188.1"/>
    <property type="molecule type" value="Genomic_DNA"/>
</dbReference>
<dbReference type="InterPro" id="IPR027417">
    <property type="entry name" value="P-loop_NTPase"/>
</dbReference>
<dbReference type="RefSeq" id="WP_207070603.1">
    <property type="nucleotide sequence ID" value="NZ_JAFLND010000001.1"/>
</dbReference>